<dbReference type="EMBL" id="JAPNKA010000001">
    <property type="protein sequence ID" value="MCY1078210.1"/>
    <property type="molecule type" value="Genomic_DNA"/>
</dbReference>
<evidence type="ECO:0008006" key="3">
    <source>
        <dbReference type="Google" id="ProtNLM"/>
    </source>
</evidence>
<proteinExistence type="predicted"/>
<comment type="caution">
    <text evidence="1">The sequence shown here is derived from an EMBL/GenBank/DDBJ whole genome shotgun (WGS) entry which is preliminary data.</text>
</comment>
<gene>
    <name evidence="1" type="ORF">OV287_27410</name>
</gene>
<keyword evidence="2" id="KW-1185">Reference proteome</keyword>
<evidence type="ECO:0000313" key="2">
    <source>
        <dbReference type="Proteomes" id="UP001207654"/>
    </source>
</evidence>
<organism evidence="1 2">
    <name type="scientific">Archangium lansingense</name>
    <dbReference type="NCBI Taxonomy" id="2995310"/>
    <lineage>
        <taxon>Bacteria</taxon>
        <taxon>Pseudomonadati</taxon>
        <taxon>Myxococcota</taxon>
        <taxon>Myxococcia</taxon>
        <taxon>Myxococcales</taxon>
        <taxon>Cystobacterineae</taxon>
        <taxon>Archangiaceae</taxon>
        <taxon>Archangium</taxon>
    </lineage>
</organism>
<reference evidence="1 2" key="1">
    <citation type="submission" date="2022-11" db="EMBL/GenBank/DDBJ databases">
        <title>Minimal conservation of predation-associated metabolite biosynthetic gene clusters underscores biosynthetic potential of Myxococcota including descriptions for ten novel species: Archangium lansinium sp. nov., Myxococcus landrumus sp. nov., Nannocystis bai.</title>
        <authorList>
            <person name="Ahearne A."/>
            <person name="Stevens C."/>
            <person name="Phillips K."/>
        </authorList>
    </citation>
    <scope>NUCLEOTIDE SEQUENCE [LARGE SCALE GENOMIC DNA]</scope>
    <source>
        <strain evidence="1 2">MIWBW</strain>
    </source>
</reference>
<name>A0ABT4A978_9BACT</name>
<dbReference type="RefSeq" id="WP_267536999.1">
    <property type="nucleotide sequence ID" value="NZ_JAPNKA010000001.1"/>
</dbReference>
<evidence type="ECO:0000313" key="1">
    <source>
        <dbReference type="EMBL" id="MCY1078210.1"/>
    </source>
</evidence>
<dbReference type="Proteomes" id="UP001207654">
    <property type="component" value="Unassembled WGS sequence"/>
</dbReference>
<sequence>MSRSMFDDLEVSQASAMGAADSRTLRFAAHALTQADLEGLIRYQEAFLSHLEQGQSPVEPNALTTAHELGLKASGLAVKVVELGNAMLRAYSGHHWTARRLRTRLAELEQQSDATSSEKASKARDELRRIEDLEPLARRYGQEAIDLMNQHEDRLVALHTRMQKALTRA</sequence>
<protein>
    <recommendedName>
        <fullName evidence="3">DUF2383 domain-containing protein</fullName>
    </recommendedName>
</protein>
<accession>A0ABT4A978</accession>